<evidence type="ECO:0000256" key="2">
    <source>
        <dbReference type="SAM" id="MobiDB-lite"/>
    </source>
</evidence>
<dbReference type="AlphaFoldDB" id="A0AA36JBL5"/>
<dbReference type="EMBL" id="CAUJNA010003437">
    <property type="protein sequence ID" value="CAJ1402013.1"/>
    <property type="molecule type" value="Genomic_DNA"/>
</dbReference>
<feature type="region of interest" description="Disordered" evidence="2">
    <location>
        <begin position="34"/>
        <end position="65"/>
    </location>
</feature>
<name>A0AA36JBL5_9DINO</name>
<dbReference type="InterPro" id="IPR000644">
    <property type="entry name" value="CBS_dom"/>
</dbReference>
<comment type="caution">
    <text evidence="4">The sequence shown here is derived from an EMBL/GenBank/DDBJ whole genome shotgun (WGS) entry which is preliminary data.</text>
</comment>
<dbReference type="InterPro" id="IPR046342">
    <property type="entry name" value="CBS_dom_sf"/>
</dbReference>
<feature type="domain" description="CBS" evidence="3">
    <location>
        <begin position="58"/>
        <end position="110"/>
    </location>
</feature>
<dbReference type="SUPFAM" id="SSF54631">
    <property type="entry name" value="CBS-domain pair"/>
    <property type="match status" value="1"/>
</dbReference>
<protein>
    <recommendedName>
        <fullName evidence="3">CBS domain-containing protein</fullName>
    </recommendedName>
</protein>
<organism evidence="4 5">
    <name type="scientific">Effrenium voratum</name>
    <dbReference type="NCBI Taxonomy" id="2562239"/>
    <lineage>
        <taxon>Eukaryota</taxon>
        <taxon>Sar</taxon>
        <taxon>Alveolata</taxon>
        <taxon>Dinophyceae</taxon>
        <taxon>Suessiales</taxon>
        <taxon>Symbiodiniaceae</taxon>
        <taxon>Effrenium</taxon>
    </lineage>
</organism>
<accession>A0AA36JBL5</accession>
<keyword evidence="1" id="KW-0129">CBS domain</keyword>
<evidence type="ECO:0000256" key="1">
    <source>
        <dbReference type="PROSITE-ProRule" id="PRU00703"/>
    </source>
</evidence>
<evidence type="ECO:0000313" key="5">
    <source>
        <dbReference type="Proteomes" id="UP001178507"/>
    </source>
</evidence>
<dbReference type="PROSITE" id="PS51371">
    <property type="entry name" value="CBS"/>
    <property type="match status" value="1"/>
</dbReference>
<gene>
    <name evidence="4" type="ORF">EVOR1521_LOCUS25003</name>
</gene>
<keyword evidence="5" id="KW-1185">Reference proteome</keyword>
<evidence type="ECO:0000313" key="4">
    <source>
        <dbReference type="EMBL" id="CAJ1402013.1"/>
    </source>
</evidence>
<reference evidence="4" key="1">
    <citation type="submission" date="2023-08" db="EMBL/GenBank/DDBJ databases">
        <authorList>
            <person name="Chen Y."/>
            <person name="Shah S."/>
            <person name="Dougan E. K."/>
            <person name="Thang M."/>
            <person name="Chan C."/>
        </authorList>
    </citation>
    <scope>NUCLEOTIDE SEQUENCE</scope>
</reference>
<evidence type="ECO:0000259" key="3">
    <source>
        <dbReference type="PROSITE" id="PS51371"/>
    </source>
</evidence>
<feature type="non-terminal residue" evidence="4">
    <location>
        <position position="110"/>
    </location>
</feature>
<proteinExistence type="predicted"/>
<dbReference type="Proteomes" id="UP001178507">
    <property type="component" value="Unassembled WGS sequence"/>
</dbReference>
<sequence>VRPLDWDSSHQGLLEGTMTRKGAQRLLKMLDPRGQTPDREIDLMDPQFQAPPDGSEPMVEGSPVRVSPDCTVKDVYLLMKVAESDGVVYVTDRGILQGTITLTTLMSREI</sequence>